<dbReference type="SUPFAM" id="SSF53850">
    <property type="entry name" value="Periplasmic binding protein-like II"/>
    <property type="match status" value="1"/>
</dbReference>
<keyword evidence="1 2" id="KW-0732">Signal</keyword>
<dbReference type="Proteomes" id="UP001230908">
    <property type="component" value="Unassembled WGS sequence"/>
</dbReference>
<accession>A0ABU0ZSD2</accession>
<feature type="chain" id="PRO_5047060365" evidence="2">
    <location>
        <begin position="32"/>
        <end position="393"/>
    </location>
</feature>
<keyword evidence="4" id="KW-1185">Reference proteome</keyword>
<name>A0ABU0ZSD2_9ACTN</name>
<dbReference type="EMBL" id="JAVHUY010000048">
    <property type="protein sequence ID" value="MDQ7909934.1"/>
    <property type="molecule type" value="Genomic_DNA"/>
</dbReference>
<evidence type="ECO:0000313" key="4">
    <source>
        <dbReference type="Proteomes" id="UP001230908"/>
    </source>
</evidence>
<evidence type="ECO:0000256" key="2">
    <source>
        <dbReference type="SAM" id="SignalP"/>
    </source>
</evidence>
<reference evidence="3 4" key="1">
    <citation type="submission" date="2023-08" db="EMBL/GenBank/DDBJ databases">
        <title>Phytohabitans sansha sp. nov., isolated from marine sediment.</title>
        <authorList>
            <person name="Zhao Y."/>
            <person name="Yi K."/>
        </authorList>
    </citation>
    <scope>NUCLEOTIDE SEQUENCE [LARGE SCALE GENOMIC DNA]</scope>
    <source>
        <strain evidence="3 4">ZYX-F-186</strain>
    </source>
</reference>
<dbReference type="InterPro" id="IPR006059">
    <property type="entry name" value="SBP"/>
</dbReference>
<feature type="signal peptide" evidence="2">
    <location>
        <begin position="1"/>
        <end position="31"/>
    </location>
</feature>
<protein>
    <submittedName>
        <fullName evidence="3">Extracellular solute-binding protein</fullName>
    </submittedName>
</protein>
<organism evidence="3 4">
    <name type="scientific">Phytohabitans maris</name>
    <dbReference type="NCBI Taxonomy" id="3071409"/>
    <lineage>
        <taxon>Bacteria</taxon>
        <taxon>Bacillati</taxon>
        <taxon>Actinomycetota</taxon>
        <taxon>Actinomycetes</taxon>
        <taxon>Micromonosporales</taxon>
        <taxon>Micromonosporaceae</taxon>
    </lineage>
</organism>
<gene>
    <name evidence="3" type="ORF">RB614_36095</name>
</gene>
<dbReference type="Gene3D" id="3.40.190.10">
    <property type="entry name" value="Periplasmic binding protein-like II"/>
    <property type="match status" value="2"/>
</dbReference>
<dbReference type="PANTHER" id="PTHR30006:SF2">
    <property type="entry name" value="ABC TRANSPORTER SUBSTRATE-BINDING PROTEIN"/>
    <property type="match status" value="1"/>
</dbReference>
<proteinExistence type="predicted"/>
<evidence type="ECO:0000313" key="3">
    <source>
        <dbReference type="EMBL" id="MDQ7909934.1"/>
    </source>
</evidence>
<dbReference type="RefSeq" id="WP_308717188.1">
    <property type="nucleotide sequence ID" value="NZ_JAVHUY010000048.1"/>
</dbReference>
<dbReference type="PANTHER" id="PTHR30006">
    <property type="entry name" value="THIAMINE-BINDING PERIPLASMIC PROTEIN-RELATED"/>
    <property type="match status" value="1"/>
</dbReference>
<sequence>MTTPTTARRRRHHTVNTVGTAALLLALAACGGDGDAGADQASSCALPSGAVTAENNCKFDAETITVSVTPGGLADGARAGLGQLFESTTGAKIEWVEQGPDEVLTQLLAARGGTPPVDVVLDMYVPTLYNAARDEVFAKVDRSRIPNVADVTPSAYAVPDLGPAGYVWVVGACVNQSRLGKLGVTELNRFEDWFDPRLGAVAFPQPTNSRWNLTMSALAAHYGAPLDNPSVVIDQLKKLPGLKLYGATSEADDMVQSGEVSAVISSDGRCNGLAKSGAPVRFAPLNLSVGSATYTYIQAATGPQIVAGTKKTAMAEALINTLFSADGKAMLPLTTKLIYSPTKPSIGTAMKQDPAVAQYVLTDFTALYSDPDFVARFMQQRQVWVDAWNRAFH</sequence>
<dbReference type="Pfam" id="PF13416">
    <property type="entry name" value="SBP_bac_8"/>
    <property type="match status" value="1"/>
</dbReference>
<evidence type="ECO:0000256" key="1">
    <source>
        <dbReference type="ARBA" id="ARBA00022729"/>
    </source>
</evidence>
<comment type="caution">
    <text evidence="3">The sequence shown here is derived from an EMBL/GenBank/DDBJ whole genome shotgun (WGS) entry which is preliminary data.</text>
</comment>